<organism evidence="4 5">
    <name type="scientific">Candidatus Uhrbacteria bacterium GW2011_GWD2_52_7</name>
    <dbReference type="NCBI Taxonomy" id="1618989"/>
    <lineage>
        <taxon>Bacteria</taxon>
        <taxon>Candidatus Uhriibacteriota</taxon>
    </lineage>
</organism>
<evidence type="ECO:0000313" key="4">
    <source>
        <dbReference type="EMBL" id="KKW29016.1"/>
    </source>
</evidence>
<dbReference type="InterPro" id="IPR050385">
    <property type="entry name" value="Archaeal_FAD_synthase"/>
</dbReference>
<dbReference type="Proteomes" id="UP000034846">
    <property type="component" value="Unassembled WGS sequence"/>
</dbReference>
<evidence type="ECO:0000259" key="3">
    <source>
        <dbReference type="Pfam" id="PF01467"/>
    </source>
</evidence>
<dbReference type="GO" id="GO:0016779">
    <property type="term" value="F:nucleotidyltransferase activity"/>
    <property type="evidence" value="ECO:0007669"/>
    <property type="project" value="UniProtKB-KW"/>
</dbReference>
<proteinExistence type="predicted"/>
<dbReference type="InterPro" id="IPR014729">
    <property type="entry name" value="Rossmann-like_a/b/a_fold"/>
</dbReference>
<evidence type="ECO:0000256" key="2">
    <source>
        <dbReference type="ARBA" id="ARBA00022695"/>
    </source>
</evidence>
<dbReference type="PANTHER" id="PTHR43793">
    <property type="entry name" value="FAD SYNTHASE"/>
    <property type="match status" value="1"/>
</dbReference>
<comment type="caution">
    <text evidence="4">The sequence shown here is derived from an EMBL/GenBank/DDBJ whole genome shotgun (WGS) entry which is preliminary data.</text>
</comment>
<dbReference type="NCBIfam" id="TIGR00125">
    <property type="entry name" value="cyt_tran_rel"/>
    <property type="match status" value="1"/>
</dbReference>
<evidence type="ECO:0000313" key="5">
    <source>
        <dbReference type="Proteomes" id="UP000034846"/>
    </source>
</evidence>
<dbReference type="Gene3D" id="3.40.50.620">
    <property type="entry name" value="HUPs"/>
    <property type="match status" value="1"/>
</dbReference>
<dbReference type="InterPro" id="IPR004821">
    <property type="entry name" value="Cyt_trans-like"/>
</dbReference>
<feature type="domain" description="Cytidyltransferase-like" evidence="3">
    <location>
        <begin position="6"/>
        <end position="100"/>
    </location>
</feature>
<dbReference type="PANTHER" id="PTHR43793:SF1">
    <property type="entry name" value="FAD SYNTHASE"/>
    <property type="match status" value="1"/>
</dbReference>
<protein>
    <recommendedName>
        <fullName evidence="3">Cytidyltransferase-like domain-containing protein</fullName>
    </recommendedName>
</protein>
<accession>A0A0G1XDI8</accession>
<keyword evidence="1" id="KW-0808">Transferase</keyword>
<gene>
    <name evidence="4" type="ORF">UY72_C0056G0002</name>
</gene>
<dbReference type="SUPFAM" id="SSF52374">
    <property type="entry name" value="Nucleotidylyl transferase"/>
    <property type="match status" value="1"/>
</dbReference>
<keyword evidence="2" id="KW-0548">Nucleotidyltransferase</keyword>
<reference evidence="4 5" key="1">
    <citation type="journal article" date="2015" name="Nature">
        <title>rRNA introns, odd ribosomes, and small enigmatic genomes across a large radiation of phyla.</title>
        <authorList>
            <person name="Brown C.T."/>
            <person name="Hug L.A."/>
            <person name="Thomas B.C."/>
            <person name="Sharon I."/>
            <person name="Castelle C.J."/>
            <person name="Singh A."/>
            <person name="Wilkins M.J."/>
            <person name="Williams K.H."/>
            <person name="Banfield J.F."/>
        </authorList>
    </citation>
    <scope>NUCLEOTIDE SEQUENCE [LARGE SCALE GENOMIC DNA]</scope>
</reference>
<dbReference type="AlphaFoldDB" id="A0A0G1XDI8"/>
<name>A0A0G1XDI8_9BACT</name>
<dbReference type="EMBL" id="LCRD01000056">
    <property type="protein sequence ID" value="KKW29016.1"/>
    <property type="molecule type" value="Genomic_DNA"/>
</dbReference>
<evidence type="ECO:0000256" key="1">
    <source>
        <dbReference type="ARBA" id="ARBA00022679"/>
    </source>
</evidence>
<dbReference type="Pfam" id="PF01467">
    <property type="entry name" value="CTP_transf_like"/>
    <property type="match status" value="1"/>
</dbReference>
<sequence>MTTAVAFGTFDLFHPGHIAFLKEARQLCDRLVVIVAKDAVVLHYKHRLPVRNEQTRLADVALCEFVDEAVLGDSLEDQGAFNVLAHLKPDLVTLGYDQEELKNALKSHEVFRNTLKTVTLDPFNPDIYKTSLLRRDDSV</sequence>